<dbReference type="GO" id="GO:0003697">
    <property type="term" value="F:single-stranded DNA binding"/>
    <property type="evidence" value="ECO:0007669"/>
    <property type="project" value="TreeGrafter"/>
</dbReference>
<sequence>MLFHVFNIDQKSETEVYLYGRPPESSSGIQVLRVCNIVSPVYFLPTPGNEESLILEIKSFTSEVKEMERVKRRNIFHKSVARELELLKLTFNKRISFESFDSEHCEMILTEFQNPVENLVISKGIMGPGIVELRNVSKCTVQYNDVSFVRNAKFPELQMASIAVESAGGCISKFAYYNRKKECYTCGAIGKAQPAGYKSLDGPKEVLAFINETIRKDNPDFVVYHNLHAKSKLSLRDRIVCDVFSFAQGTVKGRDYSIQELCSLYRINRTKGLEGDAKALVDIAESMNALSLAKEMAEISGYLLNRCLGNCRAERIEYTLMHELYAGGYLFPPVTPKMNVKYSGGLVLDPVQGFYEDIVLLLDFNSLYPSIIQEFNVCFSTVGSSRFYITEDNAEDVLNNPEIVSSVADRHADTFLPRILRSLVRRRRSVKELLRSAKSPEERMALDIRQRALKLTANSIYGCLGFTGSRFCNFEMAAFITAKGRELLNETKIAAEQLGMKVIYGDTDSIMIHTRYPGTKEYYGRAVDSAKALVSKINSRYSSIGIELEKVFKKLLLYTKKKYAALVFDMNGSCIETKGIDIVRRDFCSASTDLSRSVLNVMLEDREEYRSDVKTTSIAVNNPFDGCSAKTGRGVGINLLEDSDEAGDKARCSALKKNNTMETAEKIYGICSDFYSTLFARPVEDFIISSVLSRDISAYTNATNLPHVNLALRLRASKNITYHQDDVVSYVIGEGDGPISYRAYHPDEKVKIDYQYYIKNQLLPSLYRLVSLLSFVHTEKIGMIFEVKDVVPRTVQSTMTFVLPCCQHVQGPASQCSRCGAVIPDEFYIEKVSTKLYQAVTSLYKEKGRCIDCGIVYSNHLVRCFECQKDLVFDFKNLEFDNCLCSIESSFQNYNIPEISMLVSSYSEVSSYRRIGMARYFGKELEKGTGAPM</sequence>
<dbReference type="GO" id="GO:0006273">
    <property type="term" value="P:lagging strand elongation"/>
    <property type="evidence" value="ECO:0007669"/>
    <property type="project" value="TreeGrafter"/>
</dbReference>
<dbReference type="GO" id="GO:0003887">
    <property type="term" value="F:DNA-directed DNA polymerase activity"/>
    <property type="evidence" value="ECO:0007669"/>
    <property type="project" value="UniProtKB-KW"/>
</dbReference>
<dbReference type="Gene3D" id="3.90.1600.10">
    <property type="entry name" value="Palm domain of DNA polymerase"/>
    <property type="match status" value="2"/>
</dbReference>
<comment type="similarity">
    <text evidence="1 5">Belongs to the DNA polymerase type-B family.</text>
</comment>
<dbReference type="EC" id="2.7.7.7" evidence="5"/>
<dbReference type="InterPro" id="IPR017964">
    <property type="entry name" value="DNA-dir_DNA_pol_B_CS"/>
</dbReference>
<dbReference type="VEuPathDB" id="MicrosporidiaDB:VICG_01596"/>
<proteinExistence type="inferred from homology"/>
<evidence type="ECO:0000256" key="5">
    <source>
        <dbReference type="RuleBase" id="RU000442"/>
    </source>
</evidence>
<organism evidence="7 8">
    <name type="scientific">Vittaforma corneae (strain ATCC 50505)</name>
    <name type="common">Microsporidian parasite</name>
    <name type="synonym">Nosema corneum</name>
    <dbReference type="NCBI Taxonomy" id="993615"/>
    <lineage>
        <taxon>Eukaryota</taxon>
        <taxon>Fungi</taxon>
        <taxon>Fungi incertae sedis</taxon>
        <taxon>Microsporidia</taxon>
        <taxon>Nosematidae</taxon>
        <taxon>Vittaforma</taxon>
    </lineage>
</organism>
<keyword evidence="8" id="KW-1185">Reference proteome</keyword>
<evidence type="ECO:0000256" key="4">
    <source>
        <dbReference type="ARBA" id="ARBA00022932"/>
    </source>
</evidence>
<dbReference type="Proteomes" id="UP000011082">
    <property type="component" value="Unassembled WGS sequence"/>
</dbReference>
<dbReference type="InterPro" id="IPR023211">
    <property type="entry name" value="DNA_pol_palm_dom_sf"/>
</dbReference>
<dbReference type="NCBIfam" id="TIGR00592">
    <property type="entry name" value="pol2"/>
    <property type="match status" value="1"/>
</dbReference>
<feature type="domain" description="DNA-directed DNA polymerase family B multifunctional" evidence="6">
    <location>
        <begin position="305"/>
        <end position="771"/>
    </location>
</feature>
<evidence type="ECO:0000256" key="1">
    <source>
        <dbReference type="ARBA" id="ARBA00005755"/>
    </source>
</evidence>
<dbReference type="SUPFAM" id="SSF56672">
    <property type="entry name" value="DNA/RNA polymerases"/>
    <property type="match status" value="1"/>
</dbReference>
<evidence type="ECO:0000313" key="8">
    <source>
        <dbReference type="Proteomes" id="UP000011082"/>
    </source>
</evidence>
<reference evidence="8" key="1">
    <citation type="submission" date="2011-05" db="EMBL/GenBank/DDBJ databases">
        <title>The genome sequence of Vittaforma corneae strain ATCC 50505.</title>
        <authorList>
            <consortium name="The Broad Institute Genome Sequencing Platform"/>
            <person name="Cuomo C."/>
            <person name="Didier E."/>
            <person name="Bowers L."/>
            <person name="Young S.K."/>
            <person name="Zeng Q."/>
            <person name="Gargeya S."/>
            <person name="Fitzgerald M."/>
            <person name="Haas B."/>
            <person name="Abouelleil A."/>
            <person name="Alvarado L."/>
            <person name="Arachchi H.M."/>
            <person name="Berlin A."/>
            <person name="Chapman S.B."/>
            <person name="Gearin G."/>
            <person name="Goldberg J."/>
            <person name="Griggs A."/>
            <person name="Gujja S."/>
            <person name="Hansen M."/>
            <person name="Heiman D."/>
            <person name="Howarth C."/>
            <person name="Larimer J."/>
            <person name="Lui A."/>
            <person name="MacDonald P.J.P."/>
            <person name="McCowen C."/>
            <person name="Montmayeur A."/>
            <person name="Murphy C."/>
            <person name="Neiman D."/>
            <person name="Pearson M."/>
            <person name="Priest M."/>
            <person name="Roberts A."/>
            <person name="Saif S."/>
            <person name="Shea T."/>
            <person name="Sisk P."/>
            <person name="Stolte C."/>
            <person name="Sykes S."/>
            <person name="Wortman J."/>
            <person name="Nusbaum C."/>
            <person name="Birren B."/>
        </authorList>
    </citation>
    <scope>NUCLEOTIDE SEQUENCE [LARGE SCALE GENOMIC DNA]</scope>
    <source>
        <strain evidence="8">ATCC 50505</strain>
    </source>
</reference>
<gene>
    <name evidence="7" type="ORF">VICG_01596</name>
</gene>
<dbReference type="GO" id="GO:1902975">
    <property type="term" value="P:mitotic DNA replication initiation"/>
    <property type="evidence" value="ECO:0007669"/>
    <property type="project" value="TreeGrafter"/>
</dbReference>
<dbReference type="RefSeq" id="XP_007605041.1">
    <property type="nucleotide sequence ID" value="XM_007604979.1"/>
</dbReference>
<dbReference type="STRING" id="993615.L2GLH1"/>
<keyword evidence="2 5" id="KW-0808">Transferase</keyword>
<keyword evidence="5" id="KW-0238">DNA-binding</keyword>
<dbReference type="EMBL" id="JH370145">
    <property type="protein sequence ID" value="ELA41355.1"/>
    <property type="molecule type" value="Genomic_DNA"/>
</dbReference>
<dbReference type="SUPFAM" id="SSF53098">
    <property type="entry name" value="Ribonuclease H-like"/>
    <property type="match status" value="1"/>
</dbReference>
<dbReference type="OMA" id="AAFITEC"/>
<evidence type="ECO:0000256" key="3">
    <source>
        <dbReference type="ARBA" id="ARBA00022695"/>
    </source>
</evidence>
<dbReference type="InterPro" id="IPR043502">
    <property type="entry name" value="DNA/RNA_pol_sf"/>
</dbReference>
<name>L2GLH1_VITCO</name>
<dbReference type="GO" id="GO:0003682">
    <property type="term" value="F:chromatin binding"/>
    <property type="evidence" value="ECO:0007669"/>
    <property type="project" value="TreeGrafter"/>
</dbReference>
<dbReference type="AlphaFoldDB" id="L2GLH1"/>
<dbReference type="PRINTS" id="PR00106">
    <property type="entry name" value="DNAPOLB"/>
</dbReference>
<dbReference type="GO" id="GO:0003688">
    <property type="term" value="F:DNA replication origin binding"/>
    <property type="evidence" value="ECO:0007669"/>
    <property type="project" value="TreeGrafter"/>
</dbReference>
<dbReference type="InterPro" id="IPR006134">
    <property type="entry name" value="DNA-dir_DNA_pol_B_multi_dom"/>
</dbReference>
<evidence type="ECO:0000313" key="7">
    <source>
        <dbReference type="EMBL" id="ELA41355.1"/>
    </source>
</evidence>
<accession>L2GLH1</accession>
<dbReference type="HOGENOM" id="CLU_345439_0_0_1"/>
<dbReference type="Gene3D" id="1.10.132.60">
    <property type="entry name" value="DNA polymerase family B, C-terminal domain"/>
    <property type="match status" value="1"/>
</dbReference>
<keyword evidence="3 5" id="KW-0548">Nucleotidyltransferase</keyword>
<dbReference type="Pfam" id="PF00136">
    <property type="entry name" value="DNA_pol_B"/>
    <property type="match status" value="1"/>
</dbReference>
<dbReference type="SMART" id="SM00486">
    <property type="entry name" value="POLBc"/>
    <property type="match status" value="1"/>
</dbReference>
<dbReference type="InterPro" id="IPR042087">
    <property type="entry name" value="DNA_pol_B_thumb"/>
</dbReference>
<dbReference type="InterPro" id="IPR006172">
    <property type="entry name" value="DNA-dir_DNA_pol_B"/>
</dbReference>
<comment type="catalytic activity">
    <reaction evidence="5">
        <text>DNA(n) + a 2'-deoxyribonucleoside 5'-triphosphate = DNA(n+1) + diphosphate</text>
        <dbReference type="Rhea" id="RHEA:22508"/>
        <dbReference type="Rhea" id="RHEA-COMP:17339"/>
        <dbReference type="Rhea" id="RHEA-COMP:17340"/>
        <dbReference type="ChEBI" id="CHEBI:33019"/>
        <dbReference type="ChEBI" id="CHEBI:61560"/>
        <dbReference type="ChEBI" id="CHEBI:173112"/>
        <dbReference type="EC" id="2.7.7.7"/>
    </reaction>
</comment>
<dbReference type="GO" id="GO:0000166">
    <property type="term" value="F:nucleotide binding"/>
    <property type="evidence" value="ECO:0007669"/>
    <property type="project" value="InterPro"/>
</dbReference>
<dbReference type="PROSITE" id="PS00116">
    <property type="entry name" value="DNA_POLYMERASE_B"/>
    <property type="match status" value="1"/>
</dbReference>
<dbReference type="GeneID" id="19882306"/>
<dbReference type="PANTHER" id="PTHR45861:SF1">
    <property type="entry name" value="DNA POLYMERASE ALPHA CATALYTIC SUBUNIT"/>
    <property type="match status" value="1"/>
</dbReference>
<dbReference type="GO" id="GO:0006272">
    <property type="term" value="P:leading strand elongation"/>
    <property type="evidence" value="ECO:0007669"/>
    <property type="project" value="TreeGrafter"/>
</dbReference>
<evidence type="ECO:0000256" key="2">
    <source>
        <dbReference type="ARBA" id="ARBA00022679"/>
    </source>
</evidence>
<dbReference type="OrthoDB" id="6755010at2759"/>
<dbReference type="InParanoid" id="L2GLH1"/>
<keyword evidence="4 5" id="KW-0239">DNA-directed DNA polymerase</keyword>
<dbReference type="InterPro" id="IPR012337">
    <property type="entry name" value="RNaseH-like_sf"/>
</dbReference>
<keyword evidence="5" id="KW-0235">DNA replication</keyword>
<evidence type="ECO:0000259" key="6">
    <source>
        <dbReference type="Pfam" id="PF00136"/>
    </source>
</evidence>
<dbReference type="GO" id="GO:0005658">
    <property type="term" value="C:alpha DNA polymerase:primase complex"/>
    <property type="evidence" value="ECO:0007669"/>
    <property type="project" value="TreeGrafter"/>
</dbReference>
<dbReference type="PANTHER" id="PTHR45861">
    <property type="entry name" value="DNA POLYMERASE ALPHA CATALYTIC SUBUNIT"/>
    <property type="match status" value="1"/>
</dbReference>
<protein>
    <recommendedName>
        <fullName evidence="5">DNA polymerase</fullName>
        <ecNumber evidence="5">2.7.7.7</ecNumber>
    </recommendedName>
</protein>